<dbReference type="RefSeq" id="WP_013568949.1">
    <property type="nucleotide sequence ID" value="NC_014963.1"/>
</dbReference>
<dbReference type="Pfam" id="PF00535">
    <property type="entry name" value="Glycos_transf_2"/>
    <property type="match status" value="1"/>
</dbReference>
<organism evidence="5 6">
    <name type="scientific">Terriglobus saanensis (strain ATCC BAA-1853 / DSM 23119 / SP1PR4)</name>
    <dbReference type="NCBI Taxonomy" id="401053"/>
    <lineage>
        <taxon>Bacteria</taxon>
        <taxon>Pseudomonadati</taxon>
        <taxon>Acidobacteriota</taxon>
        <taxon>Terriglobia</taxon>
        <taxon>Terriglobales</taxon>
        <taxon>Acidobacteriaceae</taxon>
        <taxon>Terriglobus</taxon>
    </lineage>
</organism>
<dbReference type="PANTHER" id="PTHR43179:SF12">
    <property type="entry name" value="GALACTOFURANOSYLTRANSFERASE GLFT2"/>
    <property type="match status" value="1"/>
</dbReference>
<keyword evidence="6" id="KW-1185">Reference proteome</keyword>
<evidence type="ECO:0000256" key="2">
    <source>
        <dbReference type="ARBA" id="ARBA00022676"/>
    </source>
</evidence>
<protein>
    <submittedName>
        <fullName evidence="5">Glycosyl transferase family 2</fullName>
    </submittedName>
</protein>
<dbReference type="HOGENOM" id="CLU_023845_0_1_0"/>
<comment type="similarity">
    <text evidence="1">Belongs to the glycosyltransferase 2 family.</text>
</comment>
<dbReference type="PANTHER" id="PTHR43179">
    <property type="entry name" value="RHAMNOSYLTRANSFERASE WBBL"/>
    <property type="match status" value="1"/>
</dbReference>
<proteinExistence type="inferred from homology"/>
<evidence type="ECO:0000259" key="4">
    <source>
        <dbReference type="Pfam" id="PF00535"/>
    </source>
</evidence>
<dbReference type="GO" id="GO:0016757">
    <property type="term" value="F:glycosyltransferase activity"/>
    <property type="evidence" value="ECO:0007669"/>
    <property type="project" value="UniProtKB-KW"/>
</dbReference>
<dbReference type="Proteomes" id="UP000006844">
    <property type="component" value="Chromosome"/>
</dbReference>
<dbReference type="EMBL" id="CP002467">
    <property type="protein sequence ID" value="ADV83216.1"/>
    <property type="molecule type" value="Genomic_DNA"/>
</dbReference>
<name>E8UZD6_TERSS</name>
<sequence>MKPSLAILATNYNTWDLTTRCVNACFEQDANHFDKLYIYDDCSPIAFTGTFPEGVTLIRGKKNLGLTKALNVAFSSVEEEIVILFDSDAYPTTPFCLEVARLFESNPKLGLVALRTIGTGGGPSESYTTEPNLWSLLLGQALYAKFESSLADHSGNISVFTCAMAVRKAAFDGIGGFDENFDWLDLDHDFSMRMNRSPWSITIAQDARIFHEGGGTPQETRHRLLRFYKTRWYLLRKFDRIGVPLVAKWLILLRLSIEYAMLKVFGKLLIKNQTRLQDKLEGRKALLQYCYANYR</sequence>
<dbReference type="InterPro" id="IPR001173">
    <property type="entry name" value="Glyco_trans_2-like"/>
</dbReference>
<dbReference type="SUPFAM" id="SSF53448">
    <property type="entry name" value="Nucleotide-diphospho-sugar transferases"/>
    <property type="match status" value="1"/>
</dbReference>
<evidence type="ECO:0000313" key="5">
    <source>
        <dbReference type="EMBL" id="ADV83216.1"/>
    </source>
</evidence>
<evidence type="ECO:0000256" key="3">
    <source>
        <dbReference type="ARBA" id="ARBA00022679"/>
    </source>
</evidence>
<evidence type="ECO:0000256" key="1">
    <source>
        <dbReference type="ARBA" id="ARBA00006739"/>
    </source>
</evidence>
<dbReference type="AlphaFoldDB" id="E8UZD6"/>
<dbReference type="KEGG" id="tsa:AciPR4_2436"/>
<dbReference type="eggNOG" id="COG1216">
    <property type="taxonomic scope" value="Bacteria"/>
</dbReference>
<feature type="domain" description="Glycosyltransferase 2-like" evidence="4">
    <location>
        <begin position="10"/>
        <end position="158"/>
    </location>
</feature>
<keyword evidence="3 5" id="KW-0808">Transferase</keyword>
<keyword evidence="2" id="KW-0328">Glycosyltransferase</keyword>
<dbReference type="STRING" id="401053.AciPR4_2436"/>
<dbReference type="InterPro" id="IPR029044">
    <property type="entry name" value="Nucleotide-diphossugar_trans"/>
</dbReference>
<accession>E8UZD6</accession>
<evidence type="ECO:0000313" key="6">
    <source>
        <dbReference type="Proteomes" id="UP000006844"/>
    </source>
</evidence>
<reference evidence="5 6" key="1">
    <citation type="journal article" date="2012" name="Stand. Genomic Sci.">
        <title>Complete genome sequence of Terriglobus saanensis type strain SP1PR4(T), an Acidobacteria from tundra soil.</title>
        <authorList>
            <person name="Rawat S.R."/>
            <person name="Mannisto M.K."/>
            <person name="Starovoytov V."/>
            <person name="Goodwin L."/>
            <person name="Nolan M."/>
            <person name="Hauser L."/>
            <person name="Land M."/>
            <person name="Davenport K.W."/>
            <person name="Woyke T."/>
            <person name="Haggblom M.M."/>
        </authorList>
    </citation>
    <scope>NUCLEOTIDE SEQUENCE</scope>
    <source>
        <strain evidence="6">ATCC BAA-1853 / DSM 23119 / SP1PR4</strain>
    </source>
</reference>
<gene>
    <name evidence="5" type="ordered locus">AciPR4_2436</name>
</gene>
<dbReference type="Gene3D" id="3.90.550.10">
    <property type="entry name" value="Spore Coat Polysaccharide Biosynthesis Protein SpsA, Chain A"/>
    <property type="match status" value="1"/>
</dbReference>